<gene>
    <name evidence="3" type="ORF">MPOR_00970</name>
</gene>
<protein>
    <submittedName>
        <fullName evidence="3">Transcriptional regulator</fullName>
    </submittedName>
</protein>
<feature type="domain" description="Transcription regulator PadR C-terminal" evidence="2">
    <location>
        <begin position="93"/>
        <end position="172"/>
    </location>
</feature>
<name>A0A6N4V3H3_9MYCO</name>
<dbReference type="Pfam" id="PF03551">
    <property type="entry name" value="PadR"/>
    <property type="match status" value="1"/>
</dbReference>
<accession>A0A6N4V3H3</accession>
<dbReference type="KEGG" id="mpof:MPOR_00970"/>
<dbReference type="InterPro" id="IPR005149">
    <property type="entry name" value="Tscrpt_reg_PadR_N"/>
</dbReference>
<dbReference type="PANTHER" id="PTHR43252:SF4">
    <property type="entry name" value="TRANSCRIPTIONAL REGULATORY PROTEIN"/>
    <property type="match status" value="1"/>
</dbReference>
<keyword evidence="4" id="KW-1185">Reference proteome</keyword>
<reference evidence="3 4" key="1">
    <citation type="journal article" date="2019" name="Emerg. Microbes Infect.">
        <title>Comprehensive subspecies identification of 175 nontuberculous mycobacteria species based on 7547 genomic profiles.</title>
        <authorList>
            <person name="Matsumoto Y."/>
            <person name="Kinjo T."/>
            <person name="Motooka D."/>
            <person name="Nabeya D."/>
            <person name="Jung N."/>
            <person name="Uechi K."/>
            <person name="Horii T."/>
            <person name="Iida T."/>
            <person name="Fujita J."/>
            <person name="Nakamura S."/>
        </authorList>
    </citation>
    <scope>NUCLEOTIDE SEQUENCE [LARGE SCALE GENOMIC DNA]</scope>
    <source>
        <strain evidence="3 4">JCM 12603</strain>
    </source>
</reference>
<organism evidence="3 4">
    <name type="scientific">Mycolicibacterium poriferae</name>
    <dbReference type="NCBI Taxonomy" id="39694"/>
    <lineage>
        <taxon>Bacteria</taxon>
        <taxon>Bacillati</taxon>
        <taxon>Actinomycetota</taxon>
        <taxon>Actinomycetes</taxon>
        <taxon>Mycobacteriales</taxon>
        <taxon>Mycobacteriaceae</taxon>
        <taxon>Mycolicibacterium</taxon>
    </lineage>
</organism>
<dbReference type="PANTHER" id="PTHR43252">
    <property type="entry name" value="TRANSCRIPTIONAL REGULATOR YQJI"/>
    <property type="match status" value="1"/>
</dbReference>
<dbReference type="InterPro" id="IPR018309">
    <property type="entry name" value="Tscrpt_reg_PadR_C"/>
</dbReference>
<evidence type="ECO:0000313" key="3">
    <source>
        <dbReference type="EMBL" id="BBX49071.1"/>
    </source>
</evidence>
<dbReference type="InterPro" id="IPR036390">
    <property type="entry name" value="WH_DNA-bd_sf"/>
</dbReference>
<feature type="domain" description="Transcription regulator PadR N-terminal" evidence="1">
    <location>
        <begin position="11"/>
        <end position="79"/>
    </location>
</feature>
<dbReference type="EMBL" id="AP022570">
    <property type="protein sequence ID" value="BBX49071.1"/>
    <property type="molecule type" value="Genomic_DNA"/>
</dbReference>
<dbReference type="Gene3D" id="1.10.10.10">
    <property type="entry name" value="Winged helix-like DNA-binding domain superfamily/Winged helix DNA-binding domain"/>
    <property type="match status" value="1"/>
</dbReference>
<evidence type="ECO:0000259" key="1">
    <source>
        <dbReference type="Pfam" id="PF03551"/>
    </source>
</evidence>
<evidence type="ECO:0000313" key="4">
    <source>
        <dbReference type="Proteomes" id="UP000466785"/>
    </source>
</evidence>
<dbReference type="Pfam" id="PF10400">
    <property type="entry name" value="Vir_act_alpha_C"/>
    <property type="match status" value="1"/>
</dbReference>
<dbReference type="SUPFAM" id="SSF46785">
    <property type="entry name" value="Winged helix' DNA-binding domain"/>
    <property type="match status" value="1"/>
</dbReference>
<dbReference type="AlphaFoldDB" id="A0A6N4V3H3"/>
<evidence type="ECO:0000259" key="2">
    <source>
        <dbReference type="Pfam" id="PF10400"/>
    </source>
</evidence>
<sequence>MLAVSLRYATLGLLAQQPGSGYDLLKRFEVSMANVWPATQSQLYGELNKLAADGLIEVTNVGPRGRKEYGITESGRVDLLAWITRPHDDTPVRRPEVLRVFLLGEIPASQARNYVTRMADSADHALARYEHIRDSVEWGDSDTAFFARAALEFGLRTAAMEADWARWLAEAIDRRNEPQR</sequence>
<proteinExistence type="predicted"/>
<dbReference type="InterPro" id="IPR036388">
    <property type="entry name" value="WH-like_DNA-bd_sf"/>
</dbReference>
<dbReference type="Proteomes" id="UP000466785">
    <property type="component" value="Chromosome"/>
</dbReference>